<dbReference type="InterPro" id="IPR029044">
    <property type="entry name" value="Nucleotide-diphossugar_trans"/>
</dbReference>
<dbReference type="GO" id="GO:0016740">
    <property type="term" value="F:transferase activity"/>
    <property type="evidence" value="ECO:0007669"/>
    <property type="project" value="UniProtKB-KW"/>
</dbReference>
<dbReference type="RefSeq" id="WP_102330215.1">
    <property type="nucleotide sequence ID" value="NZ_CP058566.2"/>
</dbReference>
<keyword evidence="2" id="KW-0963">Cytoplasm</keyword>
<dbReference type="PANTHER" id="PTHR22572">
    <property type="entry name" value="SUGAR-1-PHOSPHATE GUANYL TRANSFERASE"/>
    <property type="match status" value="1"/>
</dbReference>
<name>A0A2P5P8V7_9CHLR</name>
<proteinExistence type="predicted"/>
<dbReference type="Pfam" id="PF00483">
    <property type="entry name" value="NTP_transferase"/>
    <property type="match status" value="1"/>
</dbReference>
<dbReference type="Proteomes" id="UP000235653">
    <property type="component" value="Unassembled WGS sequence"/>
</dbReference>
<dbReference type="OrthoDB" id="9803871at2"/>
<dbReference type="Gene3D" id="2.160.10.10">
    <property type="entry name" value="Hexapeptide repeat proteins"/>
    <property type="match status" value="1"/>
</dbReference>
<dbReference type="CDD" id="cd04181">
    <property type="entry name" value="NTP_transferase"/>
    <property type="match status" value="1"/>
</dbReference>
<dbReference type="EMBL" id="JQAN02000006">
    <property type="protein sequence ID" value="PPD58731.1"/>
    <property type="molecule type" value="Genomic_DNA"/>
</dbReference>
<accession>A0A2P5P8V7</accession>
<dbReference type="InterPro" id="IPR005835">
    <property type="entry name" value="NTP_transferase_dom"/>
</dbReference>
<dbReference type="AlphaFoldDB" id="A0A2P5P8V7"/>
<feature type="domain" description="Nucleotidyl transferase" evidence="3">
    <location>
        <begin position="2"/>
        <end position="232"/>
    </location>
</feature>
<dbReference type="InterPro" id="IPR050486">
    <property type="entry name" value="Mannose-1P_guanyltransferase"/>
</dbReference>
<evidence type="ECO:0000313" key="5">
    <source>
        <dbReference type="EMBL" id="PPD58731.1"/>
    </source>
</evidence>
<feature type="domain" description="EIF2B subunit epsilon/gamma LbH" evidence="4">
    <location>
        <begin position="251"/>
        <end position="343"/>
    </location>
</feature>
<evidence type="ECO:0000256" key="2">
    <source>
        <dbReference type="ARBA" id="ARBA00022490"/>
    </source>
</evidence>
<dbReference type="SUPFAM" id="SSF53448">
    <property type="entry name" value="Nucleotide-diphospho-sugar transferases"/>
    <property type="match status" value="1"/>
</dbReference>
<dbReference type="Pfam" id="PF25084">
    <property type="entry name" value="LbH_EIF2B"/>
    <property type="match status" value="1"/>
</dbReference>
<gene>
    <name evidence="5" type="ORF">JP09_002340</name>
</gene>
<sequence>MKALILVGGLGTRLRPLTINTPKAMMPVLNKPFIAHVVDHLIGHGVDEVIFTRGHLAGQMELYFGEIYRGCKVTFINEERPLGTAGGIKNCERYLDSTFFALNGDVFSTIDLSAMLAQHRSKHAVATIALTPVENPSAFGLVETEKDNRIRRFVEKPKSEEIATDLINAGCYILEPEVFNYIESGKNTSIERETFQFLLRDHRPFYAFVDRKSYWIDMGNRDKYFQFNMDMLSGRCHCSATPPAGANIGDGTTLDSSVTITGNVMLGHSCHVAPGVRIEGPVVVGDRCNISKNALIRNSVIWENVELDDNDEVNESIIADNCHIGSGSRLSGSTLADGVYTTPDYFLTGSQVWPGTALSN</sequence>
<protein>
    <submittedName>
        <fullName evidence="5">Nucleotidyltransferase</fullName>
    </submittedName>
</protein>
<keyword evidence="6" id="KW-1185">Reference proteome</keyword>
<evidence type="ECO:0000259" key="4">
    <source>
        <dbReference type="Pfam" id="PF25084"/>
    </source>
</evidence>
<evidence type="ECO:0000313" key="6">
    <source>
        <dbReference type="Proteomes" id="UP000235653"/>
    </source>
</evidence>
<dbReference type="Gene3D" id="3.90.550.10">
    <property type="entry name" value="Spore Coat Polysaccharide Biosynthesis Protein SpsA, Chain A"/>
    <property type="match status" value="1"/>
</dbReference>
<dbReference type="InterPro" id="IPR056764">
    <property type="entry name" value="LbH_EIF2B3/5"/>
</dbReference>
<evidence type="ECO:0000256" key="1">
    <source>
        <dbReference type="ARBA" id="ARBA00004514"/>
    </source>
</evidence>
<organism evidence="5 6">
    <name type="scientific">Dehalogenimonas etheniformans</name>
    <dbReference type="NCBI Taxonomy" id="1536648"/>
    <lineage>
        <taxon>Bacteria</taxon>
        <taxon>Bacillati</taxon>
        <taxon>Chloroflexota</taxon>
        <taxon>Dehalococcoidia</taxon>
        <taxon>Dehalococcoidales</taxon>
        <taxon>Dehalococcoidaceae</taxon>
        <taxon>Dehalogenimonas</taxon>
    </lineage>
</organism>
<comment type="subcellular location">
    <subcellularLocation>
        <location evidence="1">Cytoplasm</location>
        <location evidence="1">Cytosol</location>
    </subcellularLocation>
</comment>
<comment type="caution">
    <text evidence="5">The sequence shown here is derived from an EMBL/GenBank/DDBJ whole genome shotgun (WGS) entry which is preliminary data.</text>
</comment>
<reference evidence="5 6" key="1">
    <citation type="journal article" date="2017" name="ISME J.">
        <title>Grape pomace compost harbors organohalide-respiring Dehalogenimonas species with novel reductive dehalogenase genes.</title>
        <authorList>
            <person name="Yang Y."/>
            <person name="Higgins S.A."/>
            <person name="Yan J."/>
            <person name="Simsir B."/>
            <person name="Chourey K."/>
            <person name="Iyer R."/>
            <person name="Hettich R.L."/>
            <person name="Baldwin B."/>
            <person name="Ogles D.M."/>
            <person name="Loffler F.E."/>
        </authorList>
    </citation>
    <scope>NUCLEOTIDE SEQUENCE [LARGE SCALE GENOMIC DNA]</scope>
    <source>
        <strain evidence="5 6">GP</strain>
    </source>
</reference>
<evidence type="ECO:0000259" key="3">
    <source>
        <dbReference type="Pfam" id="PF00483"/>
    </source>
</evidence>